<evidence type="ECO:0000313" key="3">
    <source>
        <dbReference type="Proteomes" id="UP000614601"/>
    </source>
</evidence>
<dbReference type="Proteomes" id="UP000614601">
    <property type="component" value="Unassembled WGS sequence"/>
</dbReference>
<dbReference type="AlphaFoldDB" id="A0A811LLS5"/>
<feature type="signal peptide" evidence="1">
    <location>
        <begin position="1"/>
        <end position="17"/>
    </location>
</feature>
<feature type="chain" id="PRO_5036408547" evidence="1">
    <location>
        <begin position="18"/>
        <end position="120"/>
    </location>
</feature>
<evidence type="ECO:0000256" key="1">
    <source>
        <dbReference type="SAM" id="SignalP"/>
    </source>
</evidence>
<evidence type="ECO:0000313" key="2">
    <source>
        <dbReference type="EMBL" id="CAD5228634.1"/>
    </source>
</evidence>
<name>A0A811LLS5_9BILA</name>
<keyword evidence="3" id="KW-1185">Reference proteome</keyword>
<dbReference type="EMBL" id="CAJFCW020000006">
    <property type="protein sequence ID" value="CAG9124778.1"/>
    <property type="molecule type" value="Genomic_DNA"/>
</dbReference>
<accession>A0A811LLS5</accession>
<sequence>MWFYSLCLLSTLTLTSAGTLEVKCYSCAGEACVAPISTVCGINNGCIRVSNSTPRPLYLGCMPKANKDHEKYVNLSDFRLPDDWYVTACWTDFCNAEDSSATKVLLSSLIFFAFTFWVVL</sequence>
<gene>
    <name evidence="2" type="ORF">BOKJ2_LOCUS12776</name>
</gene>
<organism evidence="2 3">
    <name type="scientific">Bursaphelenchus okinawaensis</name>
    <dbReference type="NCBI Taxonomy" id="465554"/>
    <lineage>
        <taxon>Eukaryota</taxon>
        <taxon>Metazoa</taxon>
        <taxon>Ecdysozoa</taxon>
        <taxon>Nematoda</taxon>
        <taxon>Chromadorea</taxon>
        <taxon>Rhabditida</taxon>
        <taxon>Tylenchina</taxon>
        <taxon>Tylenchomorpha</taxon>
        <taxon>Aphelenchoidea</taxon>
        <taxon>Aphelenchoididae</taxon>
        <taxon>Bursaphelenchus</taxon>
    </lineage>
</organism>
<dbReference type="EMBL" id="CAJFDH010000006">
    <property type="protein sequence ID" value="CAD5228634.1"/>
    <property type="molecule type" value="Genomic_DNA"/>
</dbReference>
<protein>
    <submittedName>
        <fullName evidence="2">Uncharacterized protein</fullName>
    </submittedName>
</protein>
<comment type="caution">
    <text evidence="2">The sequence shown here is derived from an EMBL/GenBank/DDBJ whole genome shotgun (WGS) entry which is preliminary data.</text>
</comment>
<proteinExistence type="predicted"/>
<reference evidence="2" key="1">
    <citation type="submission" date="2020-09" db="EMBL/GenBank/DDBJ databases">
        <authorList>
            <person name="Kikuchi T."/>
        </authorList>
    </citation>
    <scope>NUCLEOTIDE SEQUENCE</scope>
    <source>
        <strain evidence="2">SH1</strain>
    </source>
</reference>
<dbReference type="Proteomes" id="UP000783686">
    <property type="component" value="Unassembled WGS sequence"/>
</dbReference>
<keyword evidence="1" id="KW-0732">Signal</keyword>